<evidence type="ECO:0000256" key="3">
    <source>
        <dbReference type="ARBA" id="ARBA00022598"/>
    </source>
</evidence>
<dbReference type="GO" id="GO:0002161">
    <property type="term" value="F:aminoacyl-tRNA deacylase activity"/>
    <property type="evidence" value="ECO:0007669"/>
    <property type="project" value="InterPro"/>
</dbReference>
<dbReference type="FunFam" id="1.10.730.10:FF:000011">
    <property type="entry name" value="Leucine--tRNA ligase chloroplastic/mitochondrial"/>
    <property type="match status" value="1"/>
</dbReference>
<protein>
    <recommendedName>
        <fullName evidence="9">Leucine--tRNA ligase</fullName>
        <ecNumber evidence="9">6.1.1.4</ecNumber>
    </recommendedName>
    <alternativeName>
        <fullName evidence="9">Leucyl-tRNA synthetase</fullName>
        <shortName evidence="9">LeuRS</shortName>
    </alternativeName>
</protein>
<dbReference type="EMBL" id="SJPR01000005">
    <property type="protein sequence ID" value="TWT95292.1"/>
    <property type="molecule type" value="Genomic_DNA"/>
</dbReference>
<sequence>MPRYNPATIEPKWQAHWDANKTFAAPRLPKEGAKKLYALDMFPYPSGDGLHVGHPEGYTATDIVCRAWRMQGYSVVHPMGFDAFGLPAEEHAIKTGEHPRVQTEKNIDTFRRQLKMLGFSYDWDREIATTDVEYVRWTQWIFLKLYDTWFDKEQQKGRPIAELDIPEDVQAMGEDFARKWVDERRLAFQSSAPVNWCPALGTVLANEEVIDGKSERGGHPVERRPLRQWMLRITSYADRLSAGLEKLDWPEGVKALQRNWIGRSTGAEVDFCLAGAQLPAEVGGFAEKPAEGVLRVYTTRPDTLFGATYMVIAPEHPYVERLTTPEQADAVKAYVEAASFKSDMDRTELAKEKTGVFTGSYAINPVSGETIPVWIADYVLISYGTGAIMAVPAHDERDYEFAKQFNIPIKAVVDPGNAAPDDEREAVLAGEQVYSGAGVAVNSGGFDGTPTIEFKSKITAWLAERGVGQEAVNYKLRDWLFSRQRFWGEPFPIAHELDDDGKPTGQIRTVPEEDLPVDLPHLEDFKPHGRPEPPLDKAPDEWLYPTIDGVRCKRETNTMPQWAGSCWYYLRFLDPKNADAPIDPEIEKAWMPVDLYIGGAEHAVLHLLYARFWHMVLFDRGVVSTPEPFNKLVNQGMILGENGEKMSKSRGNVVNPDEVVEGYGADALRLYEMFMGPLPDSKPWNMEGVAGVRNFLGRVWRLMIDDRAEEMLLCDEVTDAEPTAEQLRVLHATIKAVTEDIDRLSFNTAIARMMEFVNFFTKEKTRPRACLEPLVLLLAPFAPHLCEELWAALGHNETLSYEPWPVFDESHLQTDTVDIVVQIGGKVRGKVAVATGADKDATLAAAKADPKIAELIAGKTIVKEIVVPGKLVNLVVKG</sequence>
<dbReference type="Gene3D" id="3.40.50.620">
    <property type="entry name" value="HUPs"/>
    <property type="match status" value="2"/>
</dbReference>
<comment type="caution">
    <text evidence="14">The sequence shown here is derived from an EMBL/GenBank/DDBJ whole genome shotgun (WGS) entry which is preliminary data.</text>
</comment>
<feature type="domain" description="Aminoacyl-tRNA synthetase class Ia" evidence="11">
    <location>
        <begin position="12"/>
        <end position="147"/>
    </location>
</feature>
<dbReference type="GO" id="GO:0006429">
    <property type="term" value="P:leucyl-tRNA aminoacylation"/>
    <property type="evidence" value="ECO:0007669"/>
    <property type="project" value="UniProtKB-UniRule"/>
</dbReference>
<keyword evidence="7 9" id="KW-0030">Aminoacyl-tRNA synthetase</keyword>
<dbReference type="FunFam" id="3.40.50.620:FF:000060">
    <property type="entry name" value="Leucine--tRNA ligase"/>
    <property type="match status" value="1"/>
</dbReference>
<dbReference type="Pfam" id="PF13603">
    <property type="entry name" value="tRNA-synt_1_2"/>
    <property type="match status" value="1"/>
</dbReference>
<dbReference type="InterPro" id="IPR002302">
    <property type="entry name" value="Leu-tRNA-ligase"/>
</dbReference>
<organism evidence="14 15">
    <name type="scientific">Botrimarina colliarenosi</name>
    <dbReference type="NCBI Taxonomy" id="2528001"/>
    <lineage>
        <taxon>Bacteria</taxon>
        <taxon>Pseudomonadati</taxon>
        <taxon>Planctomycetota</taxon>
        <taxon>Planctomycetia</taxon>
        <taxon>Pirellulales</taxon>
        <taxon>Lacipirellulaceae</taxon>
        <taxon>Botrimarina</taxon>
    </lineage>
</organism>
<evidence type="ECO:0000259" key="12">
    <source>
        <dbReference type="Pfam" id="PF08264"/>
    </source>
</evidence>
<dbReference type="AlphaFoldDB" id="A0A5C6A5N5"/>
<evidence type="ECO:0000313" key="14">
    <source>
        <dbReference type="EMBL" id="TWT95292.1"/>
    </source>
</evidence>
<dbReference type="InterPro" id="IPR014729">
    <property type="entry name" value="Rossmann-like_a/b/a_fold"/>
</dbReference>
<dbReference type="GO" id="GO:0005524">
    <property type="term" value="F:ATP binding"/>
    <property type="evidence" value="ECO:0007669"/>
    <property type="project" value="UniProtKB-UniRule"/>
</dbReference>
<dbReference type="InterPro" id="IPR025709">
    <property type="entry name" value="Leu_tRNA-synth_edit"/>
</dbReference>
<evidence type="ECO:0000259" key="13">
    <source>
        <dbReference type="Pfam" id="PF13603"/>
    </source>
</evidence>
<reference evidence="14 15" key="1">
    <citation type="submission" date="2019-02" db="EMBL/GenBank/DDBJ databases">
        <title>Deep-cultivation of Planctomycetes and their phenomic and genomic characterization uncovers novel biology.</title>
        <authorList>
            <person name="Wiegand S."/>
            <person name="Jogler M."/>
            <person name="Boedeker C."/>
            <person name="Pinto D."/>
            <person name="Vollmers J."/>
            <person name="Rivas-Marin E."/>
            <person name="Kohn T."/>
            <person name="Peeters S.H."/>
            <person name="Heuer A."/>
            <person name="Rast P."/>
            <person name="Oberbeckmann S."/>
            <person name="Bunk B."/>
            <person name="Jeske O."/>
            <person name="Meyerdierks A."/>
            <person name="Storesund J.E."/>
            <person name="Kallscheuer N."/>
            <person name="Luecker S."/>
            <person name="Lage O.M."/>
            <person name="Pohl T."/>
            <person name="Merkel B.J."/>
            <person name="Hornburger P."/>
            <person name="Mueller R.-W."/>
            <person name="Bruemmer F."/>
            <person name="Labrenz M."/>
            <person name="Spormann A.M."/>
            <person name="Op Den Camp H."/>
            <person name="Overmann J."/>
            <person name="Amann R."/>
            <person name="Jetten M.S.M."/>
            <person name="Mascher T."/>
            <person name="Medema M.H."/>
            <person name="Devos D.P."/>
            <person name="Kaster A.-K."/>
            <person name="Ovreas L."/>
            <person name="Rohde M."/>
            <person name="Galperin M.Y."/>
            <person name="Jogler C."/>
        </authorList>
    </citation>
    <scope>NUCLEOTIDE SEQUENCE [LARGE SCALE GENOMIC DNA]</scope>
    <source>
        <strain evidence="14 15">Pla108</strain>
    </source>
</reference>
<evidence type="ECO:0000256" key="8">
    <source>
        <dbReference type="ARBA" id="ARBA00047469"/>
    </source>
</evidence>
<evidence type="ECO:0000256" key="5">
    <source>
        <dbReference type="ARBA" id="ARBA00022840"/>
    </source>
</evidence>
<dbReference type="PANTHER" id="PTHR43740:SF2">
    <property type="entry name" value="LEUCINE--TRNA LIGASE, MITOCHONDRIAL"/>
    <property type="match status" value="1"/>
</dbReference>
<evidence type="ECO:0000256" key="6">
    <source>
        <dbReference type="ARBA" id="ARBA00022917"/>
    </source>
</evidence>
<dbReference type="EC" id="6.1.1.4" evidence="9"/>
<dbReference type="GO" id="GO:0004823">
    <property type="term" value="F:leucine-tRNA ligase activity"/>
    <property type="evidence" value="ECO:0007669"/>
    <property type="project" value="UniProtKB-UniRule"/>
</dbReference>
<dbReference type="InterPro" id="IPR001412">
    <property type="entry name" value="aa-tRNA-synth_I_CS"/>
</dbReference>
<dbReference type="SUPFAM" id="SSF47323">
    <property type="entry name" value="Anticodon-binding domain of a subclass of class I aminoacyl-tRNA synthetases"/>
    <property type="match status" value="1"/>
</dbReference>
<dbReference type="Gene3D" id="3.90.740.10">
    <property type="entry name" value="Valyl/Leucyl/Isoleucyl-tRNA synthetase, editing domain"/>
    <property type="match status" value="1"/>
</dbReference>
<dbReference type="SUPFAM" id="SSF50677">
    <property type="entry name" value="ValRS/IleRS/LeuRS editing domain"/>
    <property type="match status" value="1"/>
</dbReference>
<evidence type="ECO:0000256" key="9">
    <source>
        <dbReference type="HAMAP-Rule" id="MF_00049"/>
    </source>
</evidence>
<keyword evidence="3 9" id="KW-0436">Ligase</keyword>
<dbReference type="GO" id="GO:0005829">
    <property type="term" value="C:cytosol"/>
    <property type="evidence" value="ECO:0007669"/>
    <property type="project" value="TreeGrafter"/>
</dbReference>
<evidence type="ECO:0000256" key="1">
    <source>
        <dbReference type="ARBA" id="ARBA00005594"/>
    </source>
</evidence>
<accession>A0A5C6A5N5</accession>
<dbReference type="Proteomes" id="UP000317421">
    <property type="component" value="Unassembled WGS sequence"/>
</dbReference>
<feature type="binding site" evidence="9">
    <location>
        <position position="648"/>
    </location>
    <ligand>
        <name>ATP</name>
        <dbReference type="ChEBI" id="CHEBI:30616"/>
    </ligand>
</feature>
<dbReference type="Pfam" id="PF08264">
    <property type="entry name" value="Anticodon_1"/>
    <property type="match status" value="1"/>
</dbReference>
<evidence type="ECO:0000256" key="2">
    <source>
        <dbReference type="ARBA" id="ARBA00022490"/>
    </source>
</evidence>
<dbReference type="Pfam" id="PF00133">
    <property type="entry name" value="tRNA-synt_1"/>
    <property type="match status" value="2"/>
</dbReference>
<feature type="domain" description="Leucyl-tRNA synthetase editing" evidence="13">
    <location>
        <begin position="258"/>
        <end position="462"/>
    </location>
</feature>
<keyword evidence="6 9" id="KW-0648">Protein biosynthesis</keyword>
<evidence type="ECO:0000256" key="10">
    <source>
        <dbReference type="RuleBase" id="RU363035"/>
    </source>
</evidence>
<keyword evidence="4 9" id="KW-0547">Nucleotide-binding</keyword>
<dbReference type="PANTHER" id="PTHR43740">
    <property type="entry name" value="LEUCYL-TRNA SYNTHETASE"/>
    <property type="match status" value="1"/>
</dbReference>
<feature type="short sequence motif" description="'KMSKS' region" evidence="9">
    <location>
        <begin position="645"/>
        <end position="649"/>
    </location>
</feature>
<keyword evidence="15" id="KW-1185">Reference proteome</keyword>
<dbReference type="InterPro" id="IPR009080">
    <property type="entry name" value="tRNAsynth_Ia_anticodon-bd"/>
</dbReference>
<dbReference type="PROSITE" id="PS00178">
    <property type="entry name" value="AA_TRNA_LIGASE_I"/>
    <property type="match status" value="1"/>
</dbReference>
<comment type="subcellular location">
    <subcellularLocation>
        <location evidence="9">Cytoplasm</location>
    </subcellularLocation>
</comment>
<feature type="domain" description="Methionyl/Valyl/Leucyl/Isoleucyl-tRNA synthetase anticodon-binding" evidence="12">
    <location>
        <begin position="727"/>
        <end position="841"/>
    </location>
</feature>
<dbReference type="NCBIfam" id="TIGR00396">
    <property type="entry name" value="leuS_bact"/>
    <property type="match status" value="1"/>
</dbReference>
<gene>
    <name evidence="9 14" type="primary">leuS</name>
    <name evidence="14" type="ORF">Pla108_34370</name>
</gene>
<dbReference type="RefSeq" id="WP_146446140.1">
    <property type="nucleotide sequence ID" value="NZ_SJPR01000005.1"/>
</dbReference>
<comment type="catalytic activity">
    <reaction evidence="8 9">
        <text>tRNA(Leu) + L-leucine + ATP = L-leucyl-tRNA(Leu) + AMP + diphosphate</text>
        <dbReference type="Rhea" id="RHEA:11688"/>
        <dbReference type="Rhea" id="RHEA-COMP:9613"/>
        <dbReference type="Rhea" id="RHEA-COMP:9622"/>
        <dbReference type="ChEBI" id="CHEBI:30616"/>
        <dbReference type="ChEBI" id="CHEBI:33019"/>
        <dbReference type="ChEBI" id="CHEBI:57427"/>
        <dbReference type="ChEBI" id="CHEBI:78442"/>
        <dbReference type="ChEBI" id="CHEBI:78494"/>
        <dbReference type="ChEBI" id="CHEBI:456215"/>
        <dbReference type="EC" id="6.1.1.4"/>
    </reaction>
</comment>
<keyword evidence="2 9" id="KW-0963">Cytoplasm</keyword>
<dbReference type="InterPro" id="IPR013155">
    <property type="entry name" value="M/V/L/I-tRNA-synth_anticd-bd"/>
</dbReference>
<dbReference type="FunFam" id="3.40.50.620:FF:000056">
    <property type="entry name" value="Leucine--tRNA ligase"/>
    <property type="match status" value="1"/>
</dbReference>
<evidence type="ECO:0000259" key="11">
    <source>
        <dbReference type="Pfam" id="PF00133"/>
    </source>
</evidence>
<dbReference type="SUPFAM" id="SSF52374">
    <property type="entry name" value="Nucleotidylyl transferase"/>
    <property type="match status" value="1"/>
</dbReference>
<proteinExistence type="inferred from homology"/>
<feature type="domain" description="Aminoacyl-tRNA synthetase class Ia" evidence="11">
    <location>
        <begin position="476"/>
        <end position="671"/>
    </location>
</feature>
<dbReference type="InterPro" id="IPR009008">
    <property type="entry name" value="Val/Leu/Ile-tRNA-synth_edit"/>
</dbReference>
<evidence type="ECO:0000313" key="15">
    <source>
        <dbReference type="Proteomes" id="UP000317421"/>
    </source>
</evidence>
<dbReference type="HAMAP" id="MF_00049_B">
    <property type="entry name" value="Leu_tRNA_synth_B"/>
    <property type="match status" value="1"/>
</dbReference>
<evidence type="ECO:0000256" key="7">
    <source>
        <dbReference type="ARBA" id="ARBA00023146"/>
    </source>
</evidence>
<dbReference type="FunFam" id="3.40.50.620:FF:000087">
    <property type="entry name" value="Leucine--tRNA ligase"/>
    <property type="match status" value="1"/>
</dbReference>
<comment type="similarity">
    <text evidence="1 9 10">Belongs to the class-I aminoacyl-tRNA synthetase family.</text>
</comment>
<dbReference type="CDD" id="cd07958">
    <property type="entry name" value="Anticodon_Ia_Leu_BEm"/>
    <property type="match status" value="1"/>
</dbReference>
<dbReference type="InterPro" id="IPR002300">
    <property type="entry name" value="aa-tRNA-synth_Ia"/>
</dbReference>
<dbReference type="FunFam" id="3.90.740.10:FF:000049">
    <property type="entry name" value="Os01g0120300 protein"/>
    <property type="match status" value="1"/>
</dbReference>
<comment type="caution">
    <text evidence="9">Lacks conserved residue(s) required for the propagation of feature annotation.</text>
</comment>
<dbReference type="OrthoDB" id="9810365at2"/>
<keyword evidence="5 9" id="KW-0067">ATP-binding</keyword>
<dbReference type="PRINTS" id="PR00985">
    <property type="entry name" value="TRNASYNTHLEU"/>
</dbReference>
<evidence type="ECO:0000256" key="4">
    <source>
        <dbReference type="ARBA" id="ARBA00022741"/>
    </source>
</evidence>
<name>A0A5C6A5N5_9BACT</name>
<dbReference type="Gene3D" id="1.10.730.10">
    <property type="entry name" value="Isoleucyl-tRNA Synthetase, Domain 1"/>
    <property type="match status" value="1"/>
</dbReference>